<evidence type="ECO:0008006" key="4">
    <source>
        <dbReference type="Google" id="ProtNLM"/>
    </source>
</evidence>
<name>A0A1F8C0I1_9BACT</name>
<sequence>MVFDLVFPKKCLECGWGGKYMCADCVRKARLGGWYQGVFSIWKYEGVIRQAILKLKYKFVTDLVEELSDLAAEKLIPSPHTLNPILVPVPLHKSRLRERGFNQAEVLGKAIAAKMGWAFAPDFVVRIQKTKPQVETKTRAERLSNLSGVFEINKNHQLLIINNQSLIVFDDVATTGSTIREMKKVLIAAGVGRVYGLTIAS</sequence>
<protein>
    <recommendedName>
        <fullName evidence="4">Phosphoribosyltransferase domain-containing protein</fullName>
    </recommendedName>
</protein>
<evidence type="ECO:0000313" key="3">
    <source>
        <dbReference type="Proteomes" id="UP000178429"/>
    </source>
</evidence>
<dbReference type="InterPro" id="IPR051910">
    <property type="entry name" value="ComF/GntX_DNA_util-trans"/>
</dbReference>
<accession>A0A1F8C0I1</accession>
<comment type="similarity">
    <text evidence="1">Belongs to the ComF/GntX family.</text>
</comment>
<comment type="caution">
    <text evidence="2">The sequence shown here is derived from an EMBL/GenBank/DDBJ whole genome shotgun (WGS) entry which is preliminary data.</text>
</comment>
<dbReference type="InterPro" id="IPR000836">
    <property type="entry name" value="PRTase_dom"/>
</dbReference>
<proteinExistence type="inferred from homology"/>
<evidence type="ECO:0000313" key="2">
    <source>
        <dbReference type="EMBL" id="OGM69640.1"/>
    </source>
</evidence>
<dbReference type="CDD" id="cd06223">
    <property type="entry name" value="PRTases_typeI"/>
    <property type="match status" value="1"/>
</dbReference>
<dbReference type="STRING" id="1802525.A2975_00805"/>
<organism evidence="2 3">
    <name type="scientific">Candidatus Woesebacteria bacterium RIFCSPLOWO2_01_FULL_44_14</name>
    <dbReference type="NCBI Taxonomy" id="1802525"/>
    <lineage>
        <taxon>Bacteria</taxon>
        <taxon>Candidatus Woeseibacteriota</taxon>
    </lineage>
</organism>
<dbReference type="AlphaFoldDB" id="A0A1F8C0I1"/>
<gene>
    <name evidence="2" type="ORF">A2975_00805</name>
</gene>
<dbReference type="Proteomes" id="UP000178429">
    <property type="component" value="Unassembled WGS sequence"/>
</dbReference>
<evidence type="ECO:0000256" key="1">
    <source>
        <dbReference type="ARBA" id="ARBA00008007"/>
    </source>
</evidence>
<dbReference type="PANTHER" id="PTHR47505">
    <property type="entry name" value="DNA UTILIZATION PROTEIN YHGH"/>
    <property type="match status" value="1"/>
</dbReference>
<dbReference type="SUPFAM" id="SSF53271">
    <property type="entry name" value="PRTase-like"/>
    <property type="match status" value="1"/>
</dbReference>
<dbReference type="Gene3D" id="3.40.50.2020">
    <property type="match status" value="1"/>
</dbReference>
<dbReference type="InterPro" id="IPR029057">
    <property type="entry name" value="PRTase-like"/>
</dbReference>
<reference evidence="2 3" key="1">
    <citation type="journal article" date="2016" name="Nat. Commun.">
        <title>Thousands of microbial genomes shed light on interconnected biogeochemical processes in an aquifer system.</title>
        <authorList>
            <person name="Anantharaman K."/>
            <person name="Brown C.T."/>
            <person name="Hug L.A."/>
            <person name="Sharon I."/>
            <person name="Castelle C.J."/>
            <person name="Probst A.J."/>
            <person name="Thomas B.C."/>
            <person name="Singh A."/>
            <person name="Wilkins M.J."/>
            <person name="Karaoz U."/>
            <person name="Brodie E.L."/>
            <person name="Williams K.H."/>
            <person name="Hubbard S.S."/>
            <person name="Banfield J.F."/>
        </authorList>
    </citation>
    <scope>NUCLEOTIDE SEQUENCE [LARGE SCALE GENOMIC DNA]</scope>
</reference>
<dbReference type="EMBL" id="MGHL01000010">
    <property type="protein sequence ID" value="OGM69640.1"/>
    <property type="molecule type" value="Genomic_DNA"/>
</dbReference>
<dbReference type="PANTHER" id="PTHR47505:SF1">
    <property type="entry name" value="DNA UTILIZATION PROTEIN YHGH"/>
    <property type="match status" value="1"/>
</dbReference>